<dbReference type="InterPro" id="IPR018710">
    <property type="entry name" value="DUF2232"/>
</dbReference>
<dbReference type="PANTHER" id="PTHR41324">
    <property type="entry name" value="MEMBRANE PROTEIN-RELATED"/>
    <property type="match status" value="1"/>
</dbReference>
<gene>
    <name evidence="2" type="ORF">Q4T40_18810</name>
</gene>
<dbReference type="Proteomes" id="UP001254848">
    <property type="component" value="Unassembled WGS sequence"/>
</dbReference>
<feature type="transmembrane region" description="Helical" evidence="1">
    <location>
        <begin position="283"/>
        <end position="308"/>
    </location>
</feature>
<comment type="caution">
    <text evidence="2">The sequence shown here is derived from an EMBL/GenBank/DDBJ whole genome shotgun (WGS) entry which is preliminary data.</text>
</comment>
<feature type="transmembrane region" description="Helical" evidence="1">
    <location>
        <begin position="52"/>
        <end position="72"/>
    </location>
</feature>
<sequence length="319" mass="35248">MRQTNTRPTVEAGIMSAIAVIFALISVYVPVVGAFVTFLWPVPIILLGVRHGFRWSVMATVVAGVLSAILISPFKAVNIVVGFGLVGLVFGHAFRAGFGPFKTILWGSVVCLISNLALMGLTFVVMGINPFNLQIETMEKAMTEAVEFYRGYGMTEAALAQMRQQFKVMMTLFQVLLPALLAMSAVFQTYLNFILARAVLRKLGHQTISFPPFKEWSLPRQMLHFVTLAAATLFIGQYLHHELIGKIGLNLLGVAAILLFGQGLALFYFLADKYNLSRLMRNIILIMILVNSFLQIAAVFAGFFDLAVGYRQQNTPRSS</sequence>
<keyword evidence="1" id="KW-0812">Transmembrane</keyword>
<feature type="transmembrane region" description="Helical" evidence="1">
    <location>
        <begin position="12"/>
        <end position="40"/>
    </location>
</feature>
<feature type="transmembrane region" description="Helical" evidence="1">
    <location>
        <begin position="171"/>
        <end position="191"/>
    </location>
</feature>
<dbReference type="PANTHER" id="PTHR41324:SF1">
    <property type="entry name" value="DUF2232 DOMAIN-CONTAINING PROTEIN"/>
    <property type="match status" value="1"/>
</dbReference>
<name>A0ABU3P2M2_9FIRM</name>
<keyword evidence="1" id="KW-0472">Membrane</keyword>
<feature type="transmembrane region" description="Helical" evidence="1">
    <location>
        <begin position="104"/>
        <end position="128"/>
    </location>
</feature>
<evidence type="ECO:0000313" key="3">
    <source>
        <dbReference type="Proteomes" id="UP001254848"/>
    </source>
</evidence>
<accession>A0ABU3P2M2</accession>
<protein>
    <submittedName>
        <fullName evidence="2">YybS family protein</fullName>
    </submittedName>
</protein>
<reference evidence="2 3" key="1">
    <citation type="submission" date="2023-07" db="EMBL/GenBank/DDBJ databases">
        <title>The novel representative of Negativicutes class, Anaeroselena agilis gen. nov. sp. nov.</title>
        <authorList>
            <person name="Prokofeva M.I."/>
            <person name="Elcheninov A.G."/>
            <person name="Klyukina A."/>
            <person name="Kublanov I.V."/>
            <person name="Frolov E.N."/>
            <person name="Podosokorskaya O.A."/>
        </authorList>
    </citation>
    <scope>NUCLEOTIDE SEQUENCE [LARGE SCALE GENOMIC DNA]</scope>
    <source>
        <strain evidence="2 3">4137-cl</strain>
    </source>
</reference>
<keyword evidence="1" id="KW-1133">Transmembrane helix</keyword>
<keyword evidence="3" id="KW-1185">Reference proteome</keyword>
<organism evidence="2 3">
    <name type="scientific">Anaeroselena agilis</name>
    <dbReference type="NCBI Taxonomy" id="3063788"/>
    <lineage>
        <taxon>Bacteria</taxon>
        <taxon>Bacillati</taxon>
        <taxon>Bacillota</taxon>
        <taxon>Negativicutes</taxon>
        <taxon>Acetonemataceae</taxon>
        <taxon>Anaeroselena</taxon>
    </lineage>
</organism>
<feature type="transmembrane region" description="Helical" evidence="1">
    <location>
        <begin position="251"/>
        <end position="271"/>
    </location>
</feature>
<proteinExistence type="predicted"/>
<dbReference type="RefSeq" id="WP_413781745.1">
    <property type="nucleotide sequence ID" value="NZ_JAUOZS010000001.1"/>
</dbReference>
<feature type="transmembrane region" description="Helical" evidence="1">
    <location>
        <begin position="79"/>
        <end position="98"/>
    </location>
</feature>
<evidence type="ECO:0000256" key="1">
    <source>
        <dbReference type="SAM" id="Phobius"/>
    </source>
</evidence>
<dbReference type="Gene3D" id="1.10.1760.20">
    <property type="match status" value="1"/>
</dbReference>
<evidence type="ECO:0000313" key="2">
    <source>
        <dbReference type="EMBL" id="MDT8903286.1"/>
    </source>
</evidence>
<dbReference type="Pfam" id="PF09991">
    <property type="entry name" value="DUF2232"/>
    <property type="match status" value="1"/>
</dbReference>
<dbReference type="EMBL" id="JAUOZS010000001">
    <property type="protein sequence ID" value="MDT8903286.1"/>
    <property type="molecule type" value="Genomic_DNA"/>
</dbReference>